<accession>A0A0A0BAB5</accession>
<dbReference type="RefSeq" id="WP_034629467.1">
    <property type="nucleotide sequence ID" value="NZ_AXNT01000058.1"/>
</dbReference>
<dbReference type="Pfam" id="PF18029">
    <property type="entry name" value="Glyoxalase_6"/>
    <property type="match status" value="1"/>
</dbReference>
<dbReference type="CDD" id="cd06587">
    <property type="entry name" value="VOC"/>
    <property type="match status" value="1"/>
</dbReference>
<feature type="domain" description="VOC" evidence="1">
    <location>
        <begin position="4"/>
        <end position="129"/>
    </location>
</feature>
<organism evidence="2 3">
    <name type="scientific">Cellulomonas cellasea DSM 20118</name>
    <dbReference type="NCBI Taxonomy" id="1408250"/>
    <lineage>
        <taxon>Bacteria</taxon>
        <taxon>Bacillati</taxon>
        <taxon>Actinomycetota</taxon>
        <taxon>Actinomycetes</taxon>
        <taxon>Micrococcales</taxon>
        <taxon>Cellulomonadaceae</taxon>
        <taxon>Cellulomonas</taxon>
    </lineage>
</organism>
<protein>
    <submittedName>
        <fullName evidence="2">Glyoxalase</fullName>
    </submittedName>
</protein>
<name>A0A0A0BAB5_9CELL</name>
<evidence type="ECO:0000259" key="1">
    <source>
        <dbReference type="PROSITE" id="PS51819"/>
    </source>
</evidence>
<evidence type="ECO:0000313" key="3">
    <source>
        <dbReference type="Proteomes" id="UP000029833"/>
    </source>
</evidence>
<dbReference type="Proteomes" id="UP000029833">
    <property type="component" value="Unassembled WGS sequence"/>
</dbReference>
<dbReference type="InterPro" id="IPR037523">
    <property type="entry name" value="VOC_core"/>
</dbReference>
<dbReference type="InterPro" id="IPR041581">
    <property type="entry name" value="Glyoxalase_6"/>
</dbReference>
<dbReference type="STRING" id="1408250.Q760_14690"/>
<dbReference type="SUPFAM" id="SSF54593">
    <property type="entry name" value="Glyoxalase/Bleomycin resistance protein/Dihydroxybiphenyl dioxygenase"/>
    <property type="match status" value="1"/>
</dbReference>
<proteinExistence type="predicted"/>
<dbReference type="InterPro" id="IPR029068">
    <property type="entry name" value="Glyas_Bleomycin-R_OHBP_Dase"/>
</dbReference>
<reference evidence="2 3" key="1">
    <citation type="submission" date="2013-10" db="EMBL/GenBank/DDBJ databases">
        <authorList>
            <person name="Wang G."/>
            <person name="Zhuang W."/>
        </authorList>
    </citation>
    <scope>NUCLEOTIDE SEQUENCE [LARGE SCALE GENOMIC DNA]</scope>
    <source>
        <strain evidence="2 3">DSM 20118</strain>
    </source>
</reference>
<dbReference type="EMBL" id="AXNT01000058">
    <property type="protein sequence ID" value="KGM02236.1"/>
    <property type="molecule type" value="Genomic_DNA"/>
</dbReference>
<dbReference type="PROSITE" id="PS51819">
    <property type="entry name" value="VOC"/>
    <property type="match status" value="1"/>
</dbReference>
<dbReference type="PANTHER" id="PTHR35908">
    <property type="entry name" value="HYPOTHETICAL FUSION PROTEIN"/>
    <property type="match status" value="1"/>
</dbReference>
<dbReference type="Gene3D" id="3.10.180.10">
    <property type="entry name" value="2,3-Dihydroxybiphenyl 1,2-Dioxygenase, domain 1"/>
    <property type="match status" value="1"/>
</dbReference>
<evidence type="ECO:0000313" key="2">
    <source>
        <dbReference type="EMBL" id="KGM02236.1"/>
    </source>
</evidence>
<comment type="caution">
    <text evidence="2">The sequence shown here is derived from an EMBL/GenBank/DDBJ whole genome shotgun (WGS) entry which is preliminary data.</text>
</comment>
<keyword evidence="3" id="KW-1185">Reference proteome</keyword>
<dbReference type="AlphaFoldDB" id="A0A0A0BAB5"/>
<dbReference type="PANTHER" id="PTHR35908:SF1">
    <property type="entry name" value="CONSERVED PROTEIN"/>
    <property type="match status" value="1"/>
</dbReference>
<gene>
    <name evidence="2" type="ORF">Q760_14690</name>
</gene>
<sequence length="131" mass="14660">MPVRWYSVVVDCADMRAQSAWWAQVLGWVVAYEDDEESTIVPPHALDQARDVPVEERGPGLCFVQVPEHKQVKNRLHLDLAPRVDEDQAEAVERLVALGATRIDVGQADDVSWVVLADPEGNEFCVLSPRD</sequence>
<dbReference type="OrthoDB" id="5524593at2"/>